<name>A0AAU9NU34_9ASTR</name>
<dbReference type="EMBL" id="CAKMRJ010005412">
    <property type="protein sequence ID" value="CAH1441317.1"/>
    <property type="molecule type" value="Genomic_DNA"/>
</dbReference>
<reference evidence="1 2" key="1">
    <citation type="submission" date="2022-01" db="EMBL/GenBank/DDBJ databases">
        <authorList>
            <person name="Xiong W."/>
            <person name="Schranz E."/>
        </authorList>
    </citation>
    <scope>NUCLEOTIDE SEQUENCE [LARGE SCALE GENOMIC DNA]</scope>
</reference>
<protein>
    <submittedName>
        <fullName evidence="1">Uncharacterized protein</fullName>
    </submittedName>
</protein>
<keyword evidence="2" id="KW-1185">Reference proteome</keyword>
<evidence type="ECO:0000313" key="2">
    <source>
        <dbReference type="Proteomes" id="UP001157418"/>
    </source>
</evidence>
<dbReference type="AlphaFoldDB" id="A0AAU9NU34"/>
<comment type="caution">
    <text evidence="1">The sequence shown here is derived from an EMBL/GenBank/DDBJ whole genome shotgun (WGS) entry which is preliminary data.</text>
</comment>
<accession>A0AAU9NU34</accession>
<evidence type="ECO:0000313" key="1">
    <source>
        <dbReference type="EMBL" id="CAH1441317.1"/>
    </source>
</evidence>
<proteinExistence type="predicted"/>
<gene>
    <name evidence="1" type="ORF">LVIROSA_LOCUS27389</name>
</gene>
<sequence>MHASVRSFMETNFASLLHAGELDLEGHHQLCRDHDVENDPPEGDPFKVGSSSTALALCGPFKSGGCLTRQGFFW</sequence>
<organism evidence="1 2">
    <name type="scientific">Lactuca virosa</name>
    <dbReference type="NCBI Taxonomy" id="75947"/>
    <lineage>
        <taxon>Eukaryota</taxon>
        <taxon>Viridiplantae</taxon>
        <taxon>Streptophyta</taxon>
        <taxon>Embryophyta</taxon>
        <taxon>Tracheophyta</taxon>
        <taxon>Spermatophyta</taxon>
        <taxon>Magnoliopsida</taxon>
        <taxon>eudicotyledons</taxon>
        <taxon>Gunneridae</taxon>
        <taxon>Pentapetalae</taxon>
        <taxon>asterids</taxon>
        <taxon>campanulids</taxon>
        <taxon>Asterales</taxon>
        <taxon>Asteraceae</taxon>
        <taxon>Cichorioideae</taxon>
        <taxon>Cichorieae</taxon>
        <taxon>Lactucinae</taxon>
        <taxon>Lactuca</taxon>
    </lineage>
</organism>
<dbReference type="Proteomes" id="UP001157418">
    <property type="component" value="Unassembled WGS sequence"/>
</dbReference>